<protein>
    <submittedName>
        <fullName evidence="1">Uncharacterized protein</fullName>
    </submittedName>
</protein>
<name>A0A127P9C2_9BURK</name>
<evidence type="ECO:0000313" key="1">
    <source>
        <dbReference type="EMBL" id="AMO94420.1"/>
    </source>
</evidence>
<reference evidence="1 2" key="1">
    <citation type="submission" date="2015-11" db="EMBL/GenBank/DDBJ databases">
        <title>Exploring the genomic traits of fungus-feeding bacterial genus Collimonas.</title>
        <authorList>
            <person name="Song C."/>
            <person name="Schmidt R."/>
            <person name="de Jager V."/>
            <person name="Krzyzanowska D."/>
            <person name="Jongedijk E."/>
            <person name="Cankar K."/>
            <person name="Beekwilder J."/>
            <person name="van Veen A."/>
            <person name="de Boer W."/>
            <person name="van Veen J.A."/>
            <person name="Garbeva P."/>
        </authorList>
    </citation>
    <scope>NUCLEOTIDE SEQUENCE [LARGE SCALE GENOMIC DNA]</scope>
    <source>
        <strain evidence="1 2">Ter6</strain>
    </source>
</reference>
<accession>A0A127P9C2</accession>
<dbReference type="Proteomes" id="UP000072421">
    <property type="component" value="Chromosome"/>
</dbReference>
<dbReference type="PATRIC" id="fig|158899.10.peg.1727"/>
<evidence type="ECO:0000313" key="2">
    <source>
        <dbReference type="Proteomes" id="UP000072421"/>
    </source>
</evidence>
<gene>
    <name evidence="1" type="ORF">CFter6_1717</name>
</gene>
<dbReference type="EMBL" id="CP013232">
    <property type="protein sequence ID" value="AMO94420.1"/>
    <property type="molecule type" value="Genomic_DNA"/>
</dbReference>
<organism evidence="1">
    <name type="scientific">Collimonas fungivorans</name>
    <dbReference type="NCBI Taxonomy" id="158899"/>
    <lineage>
        <taxon>Bacteria</taxon>
        <taxon>Pseudomonadati</taxon>
        <taxon>Pseudomonadota</taxon>
        <taxon>Betaproteobacteria</taxon>
        <taxon>Burkholderiales</taxon>
        <taxon>Oxalobacteraceae</taxon>
        <taxon>Collimonas</taxon>
    </lineage>
</organism>
<sequence>MYDYYYEYDIYEFSENGLSYIARSYSDAPLDAHILKKKNDKRWRIFGKAKYKILGQADFKNALFIKAVAHLRTQGKERISVLSKTGYEPV</sequence>
<proteinExistence type="predicted"/>
<dbReference type="AlphaFoldDB" id="A0A127P9C2"/>